<sequence>MFEEDASQHLGVSKKTLEYWREVGYLKPGTHWRSAPSKDSMPWKPKVIYHLSWCKEIIEYWREKDVPMTDLVA</sequence>
<dbReference type="eggNOG" id="ENOG50321RD">
    <property type="taxonomic scope" value="Bacteria"/>
</dbReference>
<name>Q7VCF8_PROMA</name>
<dbReference type="PATRIC" id="fig|167539.5.peg.828"/>
<organism evidence="1 2">
    <name type="scientific">Prochlorococcus marinus (strain SARG / CCMP1375 / SS120)</name>
    <dbReference type="NCBI Taxonomy" id="167539"/>
    <lineage>
        <taxon>Bacteria</taxon>
        <taxon>Bacillati</taxon>
        <taxon>Cyanobacteriota</taxon>
        <taxon>Cyanophyceae</taxon>
        <taxon>Synechococcales</taxon>
        <taxon>Prochlorococcaceae</taxon>
        <taxon>Prochlorococcus</taxon>
    </lineage>
</organism>
<dbReference type="EMBL" id="AE017126">
    <property type="protein sequence ID" value="AAP99826.1"/>
    <property type="molecule type" value="Genomic_DNA"/>
</dbReference>
<dbReference type="AlphaFoldDB" id="Q7VCF8"/>
<reference evidence="1 2" key="1">
    <citation type="journal article" date="2003" name="Proc. Natl. Acad. Sci. U.S.A.">
        <title>Genome sequence of the cyanobacterium Prochlorococcus marinus SS120, a nearly minimal oxyphototrophic genome.</title>
        <authorList>
            <person name="Dufresne A."/>
            <person name="Salanoubat M."/>
            <person name="Partensky F."/>
            <person name="Artiguenave F."/>
            <person name="Axmann I.M."/>
            <person name="Barbe V."/>
            <person name="Duprat S."/>
            <person name="Galperin M.Y."/>
            <person name="Koonin E.V."/>
            <person name="Le Gall F."/>
            <person name="Makarova K.S."/>
            <person name="Ostrowski M."/>
            <person name="Oztas S."/>
            <person name="Robert C."/>
            <person name="Rogozin I.B."/>
            <person name="Scanlan D.J."/>
            <person name="Tandeau de Marsac N."/>
            <person name="Weissenbach J."/>
            <person name="Wincker P."/>
            <person name="Wolf Y.I."/>
            <person name="Hess W.R."/>
        </authorList>
    </citation>
    <scope>NUCLEOTIDE SEQUENCE [LARGE SCALE GENOMIC DNA]</scope>
    <source>
        <strain evidence="2">SARG / CCMP1375 / SS120</strain>
    </source>
</reference>
<dbReference type="HOGENOM" id="CLU_191504_0_0_3"/>
<proteinExistence type="predicted"/>
<dbReference type="OrthoDB" id="541193at2"/>
<dbReference type="EnsemblBacteria" id="AAP99826">
    <property type="protein sequence ID" value="AAP99826"/>
    <property type="gene ID" value="Pro_0782"/>
</dbReference>
<keyword evidence="2" id="KW-1185">Reference proteome</keyword>
<dbReference type="Proteomes" id="UP000001420">
    <property type="component" value="Chromosome"/>
</dbReference>
<protein>
    <submittedName>
        <fullName evidence="1">Uncharacterized protein</fullName>
    </submittedName>
</protein>
<evidence type="ECO:0000313" key="2">
    <source>
        <dbReference type="Proteomes" id="UP000001420"/>
    </source>
</evidence>
<dbReference type="KEGG" id="pma:Pro_0782"/>
<accession>Q7VCF8</accession>
<gene>
    <name evidence="1" type="ordered locus">Pro_0782</name>
</gene>
<dbReference type="STRING" id="167539.Pro_0782"/>
<evidence type="ECO:0000313" key="1">
    <source>
        <dbReference type="EMBL" id="AAP99826.1"/>
    </source>
</evidence>